<dbReference type="PANTHER" id="PTHR34512:SF30">
    <property type="entry name" value="OUTER MEMBRANE PROTEIN ASSEMBLY FACTOR BAMB"/>
    <property type="match status" value="1"/>
</dbReference>
<proteinExistence type="predicted"/>
<dbReference type="KEGG" id="elim:B2M23_07070"/>
<dbReference type="Pfam" id="PF13360">
    <property type="entry name" value="PQQ_2"/>
    <property type="match status" value="1"/>
</dbReference>
<feature type="signal peptide" evidence="3">
    <location>
        <begin position="1"/>
        <end position="32"/>
    </location>
</feature>
<evidence type="ECO:0000256" key="2">
    <source>
        <dbReference type="SAM" id="Phobius"/>
    </source>
</evidence>
<organism evidence="5 6">
    <name type="scientific">Eubacterium limosum</name>
    <dbReference type="NCBI Taxonomy" id="1736"/>
    <lineage>
        <taxon>Bacteria</taxon>
        <taxon>Bacillati</taxon>
        <taxon>Bacillota</taxon>
        <taxon>Clostridia</taxon>
        <taxon>Eubacteriales</taxon>
        <taxon>Eubacteriaceae</taxon>
        <taxon>Eubacterium</taxon>
    </lineage>
</organism>
<dbReference type="Proteomes" id="UP000192391">
    <property type="component" value="Chromosome"/>
</dbReference>
<gene>
    <name evidence="5" type="ORF">B2M23_07070</name>
</gene>
<dbReference type="SMART" id="SM00635">
    <property type="entry name" value="BID_2"/>
    <property type="match status" value="3"/>
</dbReference>
<feature type="domain" description="BIG2" evidence="4">
    <location>
        <begin position="260"/>
        <end position="336"/>
    </location>
</feature>
<keyword evidence="3" id="KW-0732">Signal</keyword>
<dbReference type="Pfam" id="PF22359">
    <property type="entry name" value="Big-like"/>
    <property type="match status" value="1"/>
</dbReference>
<dbReference type="InterPro" id="IPR002372">
    <property type="entry name" value="PQQ_rpt_dom"/>
</dbReference>
<dbReference type="InterPro" id="IPR011047">
    <property type="entry name" value="Quinoprotein_ADH-like_sf"/>
</dbReference>
<dbReference type="InterPro" id="IPR027954">
    <property type="entry name" value="Transcobalamin-like_C"/>
</dbReference>
<feature type="domain" description="BIG2" evidence="4">
    <location>
        <begin position="347"/>
        <end position="423"/>
    </location>
</feature>
<dbReference type="InterPro" id="IPR015943">
    <property type="entry name" value="WD40/YVTN_repeat-like_dom_sf"/>
</dbReference>
<dbReference type="InterPro" id="IPR008964">
    <property type="entry name" value="Invasin/intimin_cell_adhesion"/>
</dbReference>
<keyword evidence="2" id="KW-0472">Membrane</keyword>
<name>A0AAC9QT50_EUBLI</name>
<dbReference type="SMART" id="SM00564">
    <property type="entry name" value="PQQ"/>
    <property type="match status" value="5"/>
</dbReference>
<feature type="domain" description="BIG2" evidence="4">
    <location>
        <begin position="723"/>
        <end position="806"/>
    </location>
</feature>
<dbReference type="InterPro" id="IPR003343">
    <property type="entry name" value="Big_2"/>
</dbReference>
<dbReference type="PANTHER" id="PTHR34512">
    <property type="entry name" value="CELL SURFACE PROTEIN"/>
    <property type="match status" value="1"/>
</dbReference>
<reference evidence="6" key="1">
    <citation type="journal article" date="2017" name="Sci. Rep.">
        <title>Determination of the Genome and Primary Transcriptome of Syngas Fermenting Eubacterium limosum ATCC 8486.</title>
        <authorList>
            <person name="Song Y."/>
            <person name="Shin J."/>
            <person name="Jeong Y."/>
            <person name="Jin S."/>
            <person name="Lee J.K."/>
            <person name="Kim D.R."/>
            <person name="Kim S.C."/>
            <person name="Cho S."/>
            <person name="Cho B.K."/>
        </authorList>
    </citation>
    <scope>NUCLEOTIDE SEQUENCE [LARGE SCALE GENOMIC DNA]</scope>
    <source>
        <strain evidence="6">ATCC 8486</strain>
    </source>
</reference>
<keyword evidence="2" id="KW-0812">Transmembrane</keyword>
<dbReference type="Gene3D" id="2.130.10.10">
    <property type="entry name" value="YVTN repeat-like/Quinoprotein amine dehydrogenase"/>
    <property type="match status" value="2"/>
</dbReference>
<feature type="region of interest" description="Disordered" evidence="1">
    <location>
        <begin position="1258"/>
        <end position="1280"/>
    </location>
</feature>
<evidence type="ECO:0000256" key="1">
    <source>
        <dbReference type="SAM" id="MobiDB-lite"/>
    </source>
</evidence>
<feature type="transmembrane region" description="Helical" evidence="2">
    <location>
        <begin position="1314"/>
        <end position="1336"/>
    </location>
</feature>
<accession>A0AAC9QT50</accession>
<dbReference type="Pfam" id="PF14478">
    <property type="entry name" value="DUF4430"/>
    <property type="match status" value="1"/>
</dbReference>
<keyword evidence="2" id="KW-1133">Transmembrane helix</keyword>
<evidence type="ECO:0000313" key="6">
    <source>
        <dbReference type="Proteomes" id="UP000192391"/>
    </source>
</evidence>
<evidence type="ECO:0000259" key="4">
    <source>
        <dbReference type="SMART" id="SM00635"/>
    </source>
</evidence>
<dbReference type="SUPFAM" id="SSF50998">
    <property type="entry name" value="Quinoprotein alcohol dehydrogenase-like"/>
    <property type="match status" value="1"/>
</dbReference>
<dbReference type="Pfam" id="PF02368">
    <property type="entry name" value="Big_2"/>
    <property type="match status" value="2"/>
</dbReference>
<sequence>MIVEGLRKKASILMCVLLTAAVLLIGSGRAKASGAQTGTITFSVERFTIGQGYFVEPVQVPIYEGDTAKKVLDRMLEPTGGYVQKEGSESFYVTALKNADSGALDIPYYITDMSGYKITNDNNDGNAKYPDLGEFSYTEHSGWMYAVNSTFPNYGMDSYVLKDGDVMRLQFTMWGTGADVGDPYNAGKYDFDIPNRDSLTKTIAAFNGRADKEELLGISFIADAYSQAMGALETIDPGITDQNDLDQAQAYLESAIESKNLQAITLNQDKLNLNYGGEDQLSVGYIPENCRVDEGIKWTSSDRDCVYVEQDGRIYGDSIGTAVVTATLGDFTASCEVTVSEESAEKPLQGISLNPSEISLGKGKTTALKVSYNPADTTDDKTVTWSSNNEQAATVDANGRITAVAKGVAVITAQVGSFTADCQVTVTEDDPVDPPDITDEDIAAVKEVVRLAAILNTNASPSLDEVKVVENAYNNLTSVQQSLLTAEQDANIQVAINSGYSKVLSQVVAVCEPAAETVQTVIDSGGKPDDQSLFNLVQAEKALNAIGDYDGFLTQDQKIYDQAEKKMKKVTGALKDVNASDNGVTVKGRSLTLPWTVKVEAQKAEVTSEQQAALEGDAQYLDPAIESQYEIRLKDFAAAQSADVIPEYDTQGKSFKITMPSGDYTAPAFGAHEQLTLLHNGERVGFVDEKGNALVMYDAKNNSFSFSTDSFSTFAVVSDHRIAIENFMLSDTEKTLLLDIANPSFELSVMSFKPYDTTDKNRLTYTSSNPSVASVDDKGIVTGHVKGTAVITAEVCGIKNQCTVTVKMNRYVDFESYWPTFRKNNSNMAIVDASLPNAGNNLTEKWVNSAINTGGKQMTAGTPLVVDNYVFVSTQNNKLYKLDKNTGAIVKEAKLAKKIEFFSYATYGDGMIFVPEEDGTIEAFNADTLDSLWRTESFGGQSNCQVTYADGFIYSGTWSGMTDKGTFFCVDTTSNGEIYQTNGIRRAKWVSDDDGGYYWSGATVVGDAVIFGGDSGVLQSRNKSTGALIDRYATGGVIRSSIAYDAGTSALYFTAGGGATANGITGGGKCFKLGVTSDGHYTGAKIVDLPAASTTSPVVYNGRVYVTTQKVNGSGHEEDYNKATVIDQGNTENGKLAVLDADSLRMIYQADIGGPSKASPLLTTAYTADGQQTVYLYITVNNHDGAIVRVKDWAGNTTPQAEVIYRAPDDEQEYTTTSLNCDADGTIYYRNDRGHLMALTGTSEPVREAAPVEGRLGMQRGNKESSGGMTARASGKTADKAEEEFKPWDFDGAMLPYSRSVSKTPSGKEQLKKAAVILGCTAAAMAALYITGCALWPKLGKKP</sequence>
<evidence type="ECO:0000256" key="3">
    <source>
        <dbReference type="SAM" id="SignalP"/>
    </source>
</evidence>
<feature type="chain" id="PRO_5042163793" description="BIG2 domain-containing protein" evidence="3">
    <location>
        <begin position="33"/>
        <end position="1343"/>
    </location>
</feature>
<dbReference type="InterPro" id="IPR018391">
    <property type="entry name" value="PQQ_b-propeller_rpt"/>
</dbReference>
<dbReference type="SUPFAM" id="SSF49373">
    <property type="entry name" value="Invasin/intimin cell-adhesion fragments"/>
    <property type="match status" value="3"/>
</dbReference>
<dbReference type="Gene3D" id="2.60.40.1080">
    <property type="match status" value="3"/>
</dbReference>
<dbReference type="EMBL" id="CP019962">
    <property type="protein sequence ID" value="ARD65315.1"/>
    <property type="molecule type" value="Genomic_DNA"/>
</dbReference>
<dbReference type="InterPro" id="IPR054604">
    <property type="entry name" value="SbsC_Big-like"/>
</dbReference>
<evidence type="ECO:0000313" key="5">
    <source>
        <dbReference type="EMBL" id="ARD65315.1"/>
    </source>
</evidence>
<protein>
    <recommendedName>
        <fullName evidence="4">BIG2 domain-containing protein</fullName>
    </recommendedName>
</protein>